<dbReference type="EnsemblPlants" id="PNT60906">
    <property type="protein sequence ID" value="PNT60906"/>
    <property type="gene ID" value="BRADI_5g07824v3"/>
</dbReference>
<keyword evidence="1" id="KW-0812">Transmembrane</keyword>
<evidence type="ECO:0000313" key="3">
    <source>
        <dbReference type="EnsemblPlants" id="PNT60906"/>
    </source>
</evidence>
<sequence length="168" mass="19393">MGHWWSFGSSWHWQPGWTSEKSERPALRWRSGGRRRTRWSRSWTRPGTFLYLLLVVSPRTCITETSRCASRTAAVQREEASSMVEEAIYVYTITQRGTPSGDDDIVHGCPVTVLRITPSDPYLDKSKTIDMDQREYFFFVYYLLVTCTGYGFSNILMAFSCRATSSFP</sequence>
<dbReference type="Proteomes" id="UP000008810">
    <property type="component" value="Chromosome 5"/>
</dbReference>
<dbReference type="EMBL" id="CM000884">
    <property type="protein sequence ID" value="PNT60906.1"/>
    <property type="molecule type" value="Genomic_DNA"/>
</dbReference>
<dbReference type="AlphaFoldDB" id="A0A2K2CFV1"/>
<organism evidence="2">
    <name type="scientific">Brachypodium distachyon</name>
    <name type="common">Purple false brome</name>
    <name type="synonym">Trachynia distachya</name>
    <dbReference type="NCBI Taxonomy" id="15368"/>
    <lineage>
        <taxon>Eukaryota</taxon>
        <taxon>Viridiplantae</taxon>
        <taxon>Streptophyta</taxon>
        <taxon>Embryophyta</taxon>
        <taxon>Tracheophyta</taxon>
        <taxon>Spermatophyta</taxon>
        <taxon>Magnoliopsida</taxon>
        <taxon>Liliopsida</taxon>
        <taxon>Poales</taxon>
        <taxon>Poaceae</taxon>
        <taxon>BOP clade</taxon>
        <taxon>Pooideae</taxon>
        <taxon>Stipodae</taxon>
        <taxon>Brachypodieae</taxon>
        <taxon>Brachypodium</taxon>
    </lineage>
</organism>
<evidence type="ECO:0000313" key="2">
    <source>
        <dbReference type="EMBL" id="PNT60906.1"/>
    </source>
</evidence>
<evidence type="ECO:0000256" key="1">
    <source>
        <dbReference type="SAM" id="Phobius"/>
    </source>
</evidence>
<evidence type="ECO:0000313" key="4">
    <source>
        <dbReference type="Proteomes" id="UP000008810"/>
    </source>
</evidence>
<protein>
    <submittedName>
        <fullName evidence="2 3">Uncharacterized protein</fullName>
    </submittedName>
</protein>
<gene>
    <name evidence="2" type="ORF">BRADI_5g07824v3</name>
</gene>
<dbReference type="InParanoid" id="A0A2K2CFV1"/>
<keyword evidence="1" id="KW-1133">Transmembrane helix</keyword>
<keyword evidence="1" id="KW-0472">Membrane</keyword>
<reference evidence="2 3" key="1">
    <citation type="journal article" date="2010" name="Nature">
        <title>Genome sequencing and analysis of the model grass Brachypodium distachyon.</title>
        <authorList>
            <consortium name="International Brachypodium Initiative"/>
        </authorList>
    </citation>
    <scope>NUCLEOTIDE SEQUENCE [LARGE SCALE GENOMIC DNA]</scope>
    <source>
        <strain evidence="2 3">Bd21</strain>
    </source>
</reference>
<proteinExistence type="predicted"/>
<keyword evidence="4" id="KW-1185">Reference proteome</keyword>
<dbReference type="Gramene" id="PNT60906">
    <property type="protein sequence ID" value="PNT60906"/>
    <property type="gene ID" value="BRADI_5g07824v3"/>
</dbReference>
<accession>A0A2K2CFV1</accession>
<reference evidence="3" key="3">
    <citation type="submission" date="2018-08" db="UniProtKB">
        <authorList>
            <consortium name="EnsemblPlants"/>
        </authorList>
    </citation>
    <scope>IDENTIFICATION</scope>
    <source>
        <strain evidence="3">cv. Bd21</strain>
    </source>
</reference>
<feature type="transmembrane region" description="Helical" evidence="1">
    <location>
        <begin position="136"/>
        <end position="159"/>
    </location>
</feature>
<reference evidence="2" key="2">
    <citation type="submission" date="2017-06" db="EMBL/GenBank/DDBJ databases">
        <title>WGS assembly of Brachypodium distachyon.</title>
        <authorList>
            <consortium name="The International Brachypodium Initiative"/>
            <person name="Lucas S."/>
            <person name="Harmon-Smith M."/>
            <person name="Lail K."/>
            <person name="Tice H."/>
            <person name="Grimwood J."/>
            <person name="Bruce D."/>
            <person name="Barry K."/>
            <person name="Shu S."/>
            <person name="Lindquist E."/>
            <person name="Wang M."/>
            <person name="Pitluck S."/>
            <person name="Vogel J.P."/>
            <person name="Garvin D.F."/>
            <person name="Mockler T.C."/>
            <person name="Schmutz J."/>
            <person name="Rokhsar D."/>
            <person name="Bevan M.W."/>
        </authorList>
    </citation>
    <scope>NUCLEOTIDE SEQUENCE</scope>
    <source>
        <strain evidence="2">Bd21</strain>
    </source>
</reference>
<name>A0A2K2CFV1_BRADI</name>